<reference evidence="3 4" key="2">
    <citation type="journal article" date="2019" name="G3 (Bethesda)">
        <title>Hybrid Assembly of the Genome of the Entomopathogenic Nematode Steinernema carpocapsae Identifies the X-Chromosome.</title>
        <authorList>
            <person name="Serra L."/>
            <person name="Macchietto M."/>
            <person name="Macias-Munoz A."/>
            <person name="McGill C.J."/>
            <person name="Rodriguez I.M."/>
            <person name="Rodriguez B."/>
            <person name="Murad R."/>
            <person name="Mortazavi A."/>
        </authorList>
    </citation>
    <scope>NUCLEOTIDE SEQUENCE [LARGE SCALE GENOMIC DNA]</scope>
    <source>
        <strain evidence="3 4">ALL</strain>
    </source>
</reference>
<evidence type="ECO:0000256" key="2">
    <source>
        <dbReference type="SAM" id="MobiDB-lite"/>
    </source>
</evidence>
<evidence type="ECO:0000256" key="1">
    <source>
        <dbReference type="ARBA" id="ARBA00022737"/>
    </source>
</evidence>
<dbReference type="EMBL" id="AZBU02000002">
    <property type="protein sequence ID" value="TKR93410.1"/>
    <property type="molecule type" value="Genomic_DNA"/>
</dbReference>
<feature type="compositionally biased region" description="Low complexity" evidence="2">
    <location>
        <begin position="180"/>
        <end position="196"/>
    </location>
</feature>
<reference evidence="3 4" key="1">
    <citation type="journal article" date="2015" name="Genome Biol.">
        <title>Comparative genomics of Steinernema reveals deeply conserved gene regulatory networks.</title>
        <authorList>
            <person name="Dillman A.R."/>
            <person name="Macchietto M."/>
            <person name="Porter C.F."/>
            <person name="Rogers A."/>
            <person name="Williams B."/>
            <person name="Antoshechkin I."/>
            <person name="Lee M.M."/>
            <person name="Goodwin Z."/>
            <person name="Lu X."/>
            <person name="Lewis E.E."/>
            <person name="Goodrich-Blair H."/>
            <person name="Stock S.P."/>
            <person name="Adams B.J."/>
            <person name="Sternberg P.W."/>
            <person name="Mortazavi A."/>
        </authorList>
    </citation>
    <scope>NUCLEOTIDE SEQUENCE [LARGE SCALE GENOMIC DNA]</scope>
    <source>
        <strain evidence="3 4">ALL</strain>
    </source>
</reference>
<evidence type="ECO:0000313" key="3">
    <source>
        <dbReference type="EMBL" id="TKR93410.1"/>
    </source>
</evidence>
<gene>
    <name evidence="3" type="ORF">L596_007874</name>
</gene>
<dbReference type="GO" id="GO:0005737">
    <property type="term" value="C:cytoplasm"/>
    <property type="evidence" value="ECO:0007669"/>
    <property type="project" value="TreeGrafter"/>
</dbReference>
<evidence type="ECO:0000313" key="4">
    <source>
        <dbReference type="Proteomes" id="UP000298663"/>
    </source>
</evidence>
<feature type="compositionally biased region" description="Basic residues" evidence="2">
    <location>
        <begin position="166"/>
        <end position="179"/>
    </location>
</feature>
<feature type="compositionally biased region" description="Acidic residues" evidence="2">
    <location>
        <begin position="286"/>
        <end position="302"/>
    </location>
</feature>
<sequence length="921" mass="103706">MCCWGLAQDCLKLALLVKICRKPDGVSKEYVFEHIVGLLSHFLLDHNAQMRKHVFTALGLFSEMFGQRFTERYAIPHLIVGLQDREWITRRVCCENFVDVSRNANTNIRRSFLAPKFLKLLDDHSTWVARSASEKLGSFIYLFADENRVSPFEEDGPEKAQGNKPAAKHCRRESKRRGSRCSSGNSTCSTSSSCSSDGAEGDARQFALMPPGFRLPANPEVERYYQEFLGCAVPKAINDEDSDGSDEVQNRHSENNSLKVIRSTLELQKIPISTDLSTLKIDVNEDEDDYDYDDGQDDVNESEDTRQCESPIMGESANPSSPRNERRKSRDDAAFNPITFWVNRDAFGVNNDDLLSYDFGVSFTQNIPVSSTACDAAFNRETNPPNEDGDSSVDLDDSDDFDQSDEMDDALESRAGLGHADEAEIAEWDQSGEQNASDDSLPPFNDSDDSLDGSGDMNTTFVSFIYERGDAENDNSSSCLDRTADLLGTLHNDSYGSLSSNGQAEVSEDVRKKILMERIDQFRDLLNEKDVEFILNSHQTIIPQDLLDFYLLSVHKIGSYGEIFYDGALHFALNLISVAYTLGPENWPLLKGTFLYLCLDSRLEPIMASKLDELAAILGPEISQSDLVPVYNGMTKSNEEVKSILVSHLYDFLRHLPPASQASILVDISCFLGSQHERNWRFRYEFTSQCAKLCSLFELDLVNRYLGGIALTMCTDQVASVRDVALNLTLEIVARFVQEEWQEGIENQMVDMPLTSVLCEDLLRGFGNSQNWRRRQTFAMFCEKVLKTSAMTDEQFAFFFADVFKQLSVDRIANIRLKFCEALDRGRGSALKCDEDPETEKSWFMDERYRKEFLRLIENIRKESEAPSVRVAACRALGVCEDDELYPTGLNIREIELVQFEHLRESSGSSASTSGGSEDAP</sequence>
<dbReference type="GO" id="GO:0019888">
    <property type="term" value="F:protein phosphatase regulator activity"/>
    <property type="evidence" value="ECO:0007669"/>
    <property type="project" value="TreeGrafter"/>
</dbReference>
<dbReference type="OrthoDB" id="340346at2759"/>
<feature type="region of interest" description="Disordered" evidence="2">
    <location>
        <begin position="286"/>
        <end position="330"/>
    </location>
</feature>
<dbReference type="InterPro" id="IPR011989">
    <property type="entry name" value="ARM-like"/>
</dbReference>
<feature type="region of interest" description="Disordered" evidence="2">
    <location>
        <begin position="377"/>
        <end position="406"/>
    </location>
</feature>
<comment type="caution">
    <text evidence="3">The sequence shown here is derived from an EMBL/GenBank/DDBJ whole genome shotgun (WGS) entry which is preliminary data.</text>
</comment>
<dbReference type="InterPro" id="IPR051023">
    <property type="entry name" value="PP2A_Regulatory_Subunit_A"/>
</dbReference>
<organism evidence="3 4">
    <name type="scientific">Steinernema carpocapsae</name>
    <name type="common">Entomopathogenic nematode</name>
    <dbReference type="NCBI Taxonomy" id="34508"/>
    <lineage>
        <taxon>Eukaryota</taxon>
        <taxon>Metazoa</taxon>
        <taxon>Ecdysozoa</taxon>
        <taxon>Nematoda</taxon>
        <taxon>Chromadorea</taxon>
        <taxon>Rhabditida</taxon>
        <taxon>Tylenchina</taxon>
        <taxon>Panagrolaimomorpha</taxon>
        <taxon>Strongyloidoidea</taxon>
        <taxon>Steinernematidae</taxon>
        <taxon>Steinernema</taxon>
    </lineage>
</organism>
<feature type="region of interest" description="Disordered" evidence="2">
    <location>
        <begin position="429"/>
        <end position="454"/>
    </location>
</feature>
<dbReference type="PANTHER" id="PTHR10648:SF1">
    <property type="entry name" value="SERINE_THREONINE-PROTEIN PHOSPHATASE 4 REGULATORY SUBUNIT 1"/>
    <property type="match status" value="1"/>
</dbReference>
<dbReference type="PANTHER" id="PTHR10648">
    <property type="entry name" value="SERINE/THREONINE-PROTEIN PHOSPHATASE PP2A 65 KDA REGULATORY SUBUNIT"/>
    <property type="match status" value="1"/>
</dbReference>
<keyword evidence="4" id="KW-1185">Reference proteome</keyword>
<dbReference type="Proteomes" id="UP000298663">
    <property type="component" value="Unassembled WGS sequence"/>
</dbReference>
<dbReference type="AlphaFoldDB" id="A0A4U5PB17"/>
<protein>
    <recommendedName>
        <fullName evidence="5">Condensin complex subunit 1 C-terminal domain-containing protein</fullName>
    </recommendedName>
</protein>
<feature type="region of interest" description="Disordered" evidence="2">
    <location>
        <begin position="152"/>
        <end position="200"/>
    </location>
</feature>
<proteinExistence type="predicted"/>
<keyword evidence="1" id="KW-0677">Repeat</keyword>
<dbReference type="SUPFAM" id="SSF48371">
    <property type="entry name" value="ARM repeat"/>
    <property type="match status" value="1"/>
</dbReference>
<evidence type="ECO:0008006" key="5">
    <source>
        <dbReference type="Google" id="ProtNLM"/>
    </source>
</evidence>
<dbReference type="InterPro" id="IPR016024">
    <property type="entry name" value="ARM-type_fold"/>
</dbReference>
<feature type="compositionally biased region" description="Acidic residues" evidence="2">
    <location>
        <begin position="387"/>
        <end position="406"/>
    </location>
</feature>
<dbReference type="Gene3D" id="1.25.10.10">
    <property type="entry name" value="Leucine-rich Repeat Variant"/>
    <property type="match status" value="2"/>
</dbReference>
<accession>A0A4U5PB17</accession>
<name>A0A4U5PB17_STECR</name>